<proteinExistence type="predicted"/>
<evidence type="ECO:0000313" key="1">
    <source>
        <dbReference type="EMBL" id="CAA0822014.1"/>
    </source>
</evidence>
<dbReference type="PANTHER" id="PTHR32212">
    <property type="entry name" value="CYCLIN-LIKE F-BOX"/>
    <property type="match status" value="1"/>
</dbReference>
<comment type="caution">
    <text evidence="1">The sequence shown here is derived from an EMBL/GenBank/DDBJ whole genome shotgun (WGS) entry which is preliminary data.</text>
</comment>
<reference evidence="1" key="1">
    <citation type="submission" date="2019-12" db="EMBL/GenBank/DDBJ databases">
        <authorList>
            <person name="Scholes J."/>
        </authorList>
    </citation>
    <scope>NUCLEOTIDE SEQUENCE</scope>
</reference>
<dbReference type="Proteomes" id="UP001153555">
    <property type="component" value="Unassembled WGS sequence"/>
</dbReference>
<name>A0A9N7R9S6_STRHE</name>
<evidence type="ECO:0008006" key="3">
    <source>
        <dbReference type="Google" id="ProtNLM"/>
    </source>
</evidence>
<sequence length="289" mass="33752">MMMAARGEFFLSEPIIHRIQSFLNGREAAQTTVLSKSWRQAWLTRPNLDFDTSHFSTLVEFPEFMDKTIRSLEIRESRQPCCFVVPAEVFGCRDLVELSLNGGKIGFAPEHQVQFPRLKALSLSDVGLESDEVISGYFWAAPCSKNCHSHSKHSFNYDVWDFNGLTLHQVEELTIDVMDCDMPSLTSFAIFDGLFRLCRPKFITQQNQTLDAPRDFLFKTFLRHEISHECSARSLGMYGLRHLEEVRAQIFYADVYTWWLITWDTWDALKDKKKIRFQLKWRDESQQVN</sequence>
<evidence type="ECO:0000313" key="2">
    <source>
        <dbReference type="Proteomes" id="UP001153555"/>
    </source>
</evidence>
<dbReference type="OrthoDB" id="1534647at2759"/>
<gene>
    <name evidence="1" type="ORF">SHERM_19629</name>
</gene>
<organism evidence="1 2">
    <name type="scientific">Striga hermonthica</name>
    <name type="common">Purple witchweed</name>
    <name type="synonym">Buchnera hermonthica</name>
    <dbReference type="NCBI Taxonomy" id="68872"/>
    <lineage>
        <taxon>Eukaryota</taxon>
        <taxon>Viridiplantae</taxon>
        <taxon>Streptophyta</taxon>
        <taxon>Embryophyta</taxon>
        <taxon>Tracheophyta</taxon>
        <taxon>Spermatophyta</taxon>
        <taxon>Magnoliopsida</taxon>
        <taxon>eudicotyledons</taxon>
        <taxon>Gunneridae</taxon>
        <taxon>Pentapetalae</taxon>
        <taxon>asterids</taxon>
        <taxon>lamiids</taxon>
        <taxon>Lamiales</taxon>
        <taxon>Orobanchaceae</taxon>
        <taxon>Buchnereae</taxon>
        <taxon>Striga</taxon>
    </lineage>
</organism>
<accession>A0A9N7R9S6</accession>
<protein>
    <recommendedName>
        <fullName evidence="3">F-box domain-containing protein</fullName>
    </recommendedName>
</protein>
<dbReference type="AlphaFoldDB" id="A0A9N7R9S6"/>
<dbReference type="EMBL" id="CACSLK010021934">
    <property type="protein sequence ID" value="CAA0822014.1"/>
    <property type="molecule type" value="Genomic_DNA"/>
</dbReference>
<keyword evidence="2" id="KW-1185">Reference proteome</keyword>
<dbReference type="PANTHER" id="PTHR32212:SF248">
    <property type="entry name" value="F-BOX DOMAIN-CONTAINING PROTEIN"/>
    <property type="match status" value="1"/>
</dbReference>